<name>A0A7Z9BVJ0_9CYAN</name>
<keyword evidence="3" id="KW-1185">Reference proteome</keyword>
<feature type="compositionally biased region" description="Polar residues" evidence="1">
    <location>
        <begin position="7"/>
        <end position="25"/>
    </location>
</feature>
<evidence type="ECO:0000256" key="1">
    <source>
        <dbReference type="SAM" id="MobiDB-lite"/>
    </source>
</evidence>
<proteinExistence type="predicted"/>
<comment type="caution">
    <text evidence="2">The sequence shown here is derived from an EMBL/GenBank/DDBJ whole genome shotgun (WGS) entry which is preliminary data.</text>
</comment>
<dbReference type="Pfam" id="PF19158">
    <property type="entry name" value="DUF5840"/>
    <property type="match status" value="1"/>
</dbReference>
<dbReference type="EMBL" id="CZCS02000207">
    <property type="protein sequence ID" value="VXD22235.1"/>
    <property type="molecule type" value="Genomic_DNA"/>
</dbReference>
<reference evidence="2" key="1">
    <citation type="submission" date="2019-10" db="EMBL/GenBank/DDBJ databases">
        <authorList>
            <consortium name="Genoscope - CEA"/>
            <person name="William W."/>
        </authorList>
    </citation>
    <scope>NUCLEOTIDE SEQUENCE [LARGE SCALE GENOMIC DNA]</scope>
    <source>
        <strain evidence="2">BBR_PRJEB10994</strain>
    </source>
</reference>
<sequence length="56" mass="6224">MTKKNIKPQQTAPVQREINTTSSVDGTGLTPLGFNEKMMCQAFATNDAERASCEFW</sequence>
<organism evidence="2 3">
    <name type="scientific">Planktothrix paucivesiculata PCC 9631</name>
    <dbReference type="NCBI Taxonomy" id="671071"/>
    <lineage>
        <taxon>Bacteria</taxon>
        <taxon>Bacillati</taxon>
        <taxon>Cyanobacteriota</taxon>
        <taxon>Cyanophyceae</taxon>
        <taxon>Oscillatoriophycideae</taxon>
        <taxon>Oscillatoriales</taxon>
        <taxon>Microcoleaceae</taxon>
        <taxon>Planktothrix</taxon>
    </lineage>
</organism>
<dbReference type="InterPro" id="IPR031036">
    <property type="entry name" value="Pren_cyc_PirE"/>
</dbReference>
<accession>A0A7Z9BVJ0</accession>
<dbReference type="AlphaFoldDB" id="A0A7Z9BVJ0"/>
<dbReference type="NCBIfam" id="TIGR04446">
    <property type="entry name" value="pren_cyc_PirE"/>
    <property type="match status" value="1"/>
</dbReference>
<protein>
    <recommendedName>
        <fullName evidence="4">Anacyclamide/piricyclamide family prenylated cyclic peptide</fullName>
    </recommendedName>
</protein>
<gene>
    <name evidence="2" type="ORF">PL9631_650004</name>
</gene>
<feature type="region of interest" description="Disordered" evidence="1">
    <location>
        <begin position="1"/>
        <end position="26"/>
    </location>
</feature>
<dbReference type="RefSeq" id="WP_083620416.1">
    <property type="nucleotide sequence ID" value="NZ_LR735014.1"/>
</dbReference>
<evidence type="ECO:0000313" key="2">
    <source>
        <dbReference type="EMBL" id="VXD22235.1"/>
    </source>
</evidence>
<evidence type="ECO:0000313" key="3">
    <source>
        <dbReference type="Proteomes" id="UP000182190"/>
    </source>
</evidence>
<dbReference type="Proteomes" id="UP000182190">
    <property type="component" value="Unassembled WGS sequence"/>
</dbReference>
<dbReference type="OrthoDB" id="467510at2"/>
<evidence type="ECO:0008006" key="4">
    <source>
        <dbReference type="Google" id="ProtNLM"/>
    </source>
</evidence>